<sequence length="231" mass="27512">MIDSFILSKLKNLANDKNKAFSSSLCPTVKSQFFLGVPIPKLRALAKLLWKENKQEVNNFLTSLPHYFVEENLLHGFLLEQEKDINLLKERVKKYVQTLSNWMVSDGFKPKLLMQDEPCFLKLIKSWIQSKNTYVVRFAIIMLMTFFLNENTFRLEHLIWIKKIEKDNYYINMAIAWYCCEGLIKLPSEFSFILPYKFFKKPVHNMIILKISQSKKYSKMQKNHYAKYKIK</sequence>
<dbReference type="Pfam" id="PF08713">
    <property type="entry name" value="DNA_alkylation"/>
    <property type="match status" value="1"/>
</dbReference>
<accession>A0A3M0A185</accession>
<name>A0A3M0A185_9BACT</name>
<dbReference type="Gene3D" id="1.25.10.90">
    <property type="match status" value="1"/>
</dbReference>
<reference evidence="1 2" key="1">
    <citation type="submission" date="2018-10" db="EMBL/GenBank/DDBJ databases">
        <title>Genomic Encyclopedia of Archaeal and Bacterial Type Strains, Phase II (KMG-II): from individual species to whole genera.</title>
        <authorList>
            <person name="Goeker M."/>
        </authorList>
    </citation>
    <scope>NUCLEOTIDE SEQUENCE [LARGE SCALE GENOMIC DNA]</scope>
    <source>
        <strain evidence="1 2">ATCC 29870</strain>
    </source>
</reference>
<gene>
    <name evidence="1" type="ORF">JN00_0380</name>
</gene>
<dbReference type="RefSeq" id="WP_121940853.1">
    <property type="nucleotide sequence ID" value="NZ_CP137846.1"/>
</dbReference>
<dbReference type="AlphaFoldDB" id="A0A3M0A185"/>
<dbReference type="OrthoDB" id="9784740at2"/>
<organism evidence="1 2">
    <name type="scientific">Metamycoplasma subdolum</name>
    <dbReference type="NCBI Taxonomy" id="92407"/>
    <lineage>
        <taxon>Bacteria</taxon>
        <taxon>Bacillati</taxon>
        <taxon>Mycoplasmatota</taxon>
        <taxon>Mycoplasmoidales</taxon>
        <taxon>Metamycoplasmataceae</taxon>
        <taxon>Metamycoplasma</taxon>
    </lineage>
</organism>
<protein>
    <submittedName>
        <fullName evidence="1">3-methyladenine DNA glycosylase AlkD</fullName>
    </submittedName>
</protein>
<comment type="caution">
    <text evidence="1">The sequence shown here is derived from an EMBL/GenBank/DDBJ whole genome shotgun (WGS) entry which is preliminary data.</text>
</comment>
<keyword evidence="2" id="KW-1185">Reference proteome</keyword>
<dbReference type="Proteomes" id="UP000267246">
    <property type="component" value="Unassembled WGS sequence"/>
</dbReference>
<dbReference type="CDD" id="cd06561">
    <property type="entry name" value="AlkD_like"/>
    <property type="match status" value="1"/>
</dbReference>
<evidence type="ECO:0000313" key="1">
    <source>
        <dbReference type="EMBL" id="RMA78550.1"/>
    </source>
</evidence>
<evidence type="ECO:0000313" key="2">
    <source>
        <dbReference type="Proteomes" id="UP000267246"/>
    </source>
</evidence>
<dbReference type="InterPro" id="IPR016024">
    <property type="entry name" value="ARM-type_fold"/>
</dbReference>
<proteinExistence type="predicted"/>
<dbReference type="SUPFAM" id="SSF48371">
    <property type="entry name" value="ARM repeat"/>
    <property type="match status" value="1"/>
</dbReference>
<dbReference type="InterPro" id="IPR014825">
    <property type="entry name" value="DNA_alkylation"/>
</dbReference>
<dbReference type="EMBL" id="REFI01000007">
    <property type="protein sequence ID" value="RMA78550.1"/>
    <property type="molecule type" value="Genomic_DNA"/>
</dbReference>